<keyword evidence="5" id="KW-1185">Reference proteome</keyword>
<dbReference type="Proteomes" id="UP000054544">
    <property type="component" value="Unassembled WGS sequence"/>
</dbReference>
<evidence type="ECO:0000256" key="1">
    <source>
        <dbReference type="SAM" id="MobiDB-lite"/>
    </source>
</evidence>
<dbReference type="AlphaFoldDB" id="A0A0D9NMR9"/>
<sequence length="504" mass="55847">MKAYRLLALFAWERVTAASQALNLLSSLSESNDAIASYNTSLAFGENTALHHIIPDHSNLAPKNGAALSQDIIKRQPTNPPKISAQEASTKSVPGGGKSGVFYRGDSRPPAEIFKTGFAPQGTDRDLRNHLSFVGGSGLVSVSRSRKSAESYAFGRSAKNNQRGYIYVMVPKNMPNGYWVPEIYRPNKNPAVGANQEFAVDGPVPPSSISHAYEVTREKPWSKSNKIRNNDYSLKSFPPCSTKKRAICDATNYSAKPFKASKIRVTKAVGKAAAITLLTPYARRLLEAIKQWDNPIGAAVTWLDDKIGSLQELIGGPQRDDIDGNDLKAQLICALKGGEAKEIIAGRPNNICQPSSKKYADKLRNDFKSGKLDRMIEMCKGINVYSGGHLAVWEWTKGYCAALHGTSEYAERMWELAVSGLLNSCSELEDNPPENEDLYDRLEQHCSKFQAEVDRVETKPFPKVLRSRCKCFTGEKPKRPFNCRRICRVALLREAEARKARRIF</sequence>
<organism evidence="4 5">
    <name type="scientific">Metarhizium anisopliae BRIP 53293</name>
    <dbReference type="NCBI Taxonomy" id="1291518"/>
    <lineage>
        <taxon>Eukaryota</taxon>
        <taxon>Fungi</taxon>
        <taxon>Dikarya</taxon>
        <taxon>Ascomycota</taxon>
        <taxon>Pezizomycotina</taxon>
        <taxon>Sordariomycetes</taxon>
        <taxon>Hypocreomycetidae</taxon>
        <taxon>Hypocreales</taxon>
        <taxon>Clavicipitaceae</taxon>
        <taxon>Metarhizium</taxon>
    </lineage>
</organism>
<evidence type="ECO:0000256" key="2">
    <source>
        <dbReference type="SAM" id="SignalP"/>
    </source>
</evidence>
<dbReference type="SUPFAM" id="SSF56399">
    <property type="entry name" value="ADP-ribosylation"/>
    <property type="match status" value="1"/>
</dbReference>
<accession>A0A0D9NMR9</accession>
<dbReference type="Gene3D" id="3.90.210.10">
    <property type="entry name" value="Heat-Labile Enterotoxin, subunit A"/>
    <property type="match status" value="1"/>
</dbReference>
<proteinExistence type="predicted"/>
<feature type="region of interest" description="Disordered" evidence="1">
    <location>
        <begin position="76"/>
        <end position="97"/>
    </location>
</feature>
<feature type="chain" id="PRO_5002341126" description="Pierisin-like domain-containing protein" evidence="2">
    <location>
        <begin position="19"/>
        <end position="504"/>
    </location>
</feature>
<dbReference type="InterPro" id="IPR054695">
    <property type="entry name" value="Pierisin-like_dom"/>
</dbReference>
<evidence type="ECO:0000313" key="4">
    <source>
        <dbReference type="EMBL" id="KJK75382.1"/>
    </source>
</evidence>
<dbReference type="EMBL" id="KE384750">
    <property type="protein sequence ID" value="KJK75382.1"/>
    <property type="molecule type" value="Genomic_DNA"/>
</dbReference>
<evidence type="ECO:0000313" key="5">
    <source>
        <dbReference type="Proteomes" id="UP000054544"/>
    </source>
</evidence>
<evidence type="ECO:0000259" key="3">
    <source>
        <dbReference type="Pfam" id="PF22596"/>
    </source>
</evidence>
<protein>
    <recommendedName>
        <fullName evidence="3">Pierisin-like domain-containing protein</fullName>
    </recommendedName>
</protein>
<feature type="domain" description="Pierisin-like" evidence="3">
    <location>
        <begin position="103"/>
        <end position="229"/>
    </location>
</feature>
<name>A0A0D9NMR9_METAN</name>
<dbReference type="Pfam" id="PF22596">
    <property type="entry name" value="Scabin-like"/>
    <property type="match status" value="1"/>
</dbReference>
<dbReference type="OrthoDB" id="4937746at2759"/>
<gene>
    <name evidence="4" type="ORF">H634G_09400</name>
</gene>
<feature type="signal peptide" evidence="2">
    <location>
        <begin position="1"/>
        <end position="18"/>
    </location>
</feature>
<reference evidence="5" key="1">
    <citation type="journal article" date="2014" name="BMC Genomics">
        <title>The genome sequence of the biocontrol fungus Metarhizium anisopliae and comparative genomics of Metarhizium species.</title>
        <authorList>
            <person name="Pattemore J.A."/>
            <person name="Hane J.K."/>
            <person name="Williams A.H."/>
            <person name="Wilson B.A."/>
            <person name="Stodart B.J."/>
            <person name="Ash G.J."/>
        </authorList>
    </citation>
    <scope>NUCLEOTIDE SEQUENCE [LARGE SCALE GENOMIC DNA]</scope>
    <source>
        <strain evidence="5">BRIP 53293</strain>
    </source>
</reference>
<keyword evidence="2" id="KW-0732">Signal</keyword>